<evidence type="ECO:0008006" key="3">
    <source>
        <dbReference type="Google" id="ProtNLM"/>
    </source>
</evidence>
<reference evidence="1 2" key="1">
    <citation type="journal article" date="2014" name="Int. J. Syst. Evol. Microbiol.">
        <title>Nitrososphaera viennensis gen. nov., sp. nov., an aerobic and mesophilic, ammonia-oxidizing archaeon from soil and a member of the archaeal phylum Thaumarchaeota.</title>
        <authorList>
            <person name="Stieglmeier M."/>
            <person name="Klingl A."/>
            <person name="Alves R.J."/>
            <person name="Rittmann S.K."/>
            <person name="Melcher M."/>
            <person name="Leisch N."/>
            <person name="Schleper C."/>
        </authorList>
    </citation>
    <scope>NUCLEOTIDE SEQUENCE [LARGE SCALE GENOMIC DNA]</scope>
    <source>
        <strain evidence="1">EN76</strain>
    </source>
</reference>
<name>A0A060HNQ2_9ARCH</name>
<dbReference type="OrthoDB" id="7552at2157"/>
<proteinExistence type="predicted"/>
<dbReference type="AlphaFoldDB" id="A0A060HNQ2"/>
<dbReference type="SUPFAM" id="SSF55961">
    <property type="entry name" value="Bet v1-like"/>
    <property type="match status" value="1"/>
</dbReference>
<dbReference type="InterPro" id="IPR023393">
    <property type="entry name" value="START-like_dom_sf"/>
</dbReference>
<dbReference type="Proteomes" id="UP000027093">
    <property type="component" value="Chromosome"/>
</dbReference>
<organism evidence="1 2">
    <name type="scientific">Nitrososphaera viennensis EN76</name>
    <dbReference type="NCBI Taxonomy" id="926571"/>
    <lineage>
        <taxon>Archaea</taxon>
        <taxon>Nitrososphaerota</taxon>
        <taxon>Nitrososphaeria</taxon>
        <taxon>Nitrososphaerales</taxon>
        <taxon>Nitrososphaeraceae</taxon>
        <taxon>Nitrososphaera</taxon>
    </lineage>
</organism>
<protein>
    <recommendedName>
        <fullName evidence="3">Polyketide cyclase/dehydrase</fullName>
    </recommendedName>
</protein>
<evidence type="ECO:0000313" key="2">
    <source>
        <dbReference type="Proteomes" id="UP000027093"/>
    </source>
</evidence>
<keyword evidence="2" id="KW-1185">Reference proteome</keyword>
<dbReference type="EMBL" id="CP007536">
    <property type="protein sequence ID" value="AIC17098.1"/>
    <property type="molecule type" value="Genomic_DNA"/>
</dbReference>
<dbReference type="STRING" id="926571.NVIE_028240"/>
<sequence>MSNEPRKVIVKTLTTSKSAQDAFAYFEDMKNLEAGGAIKSLVKTGDGGWWSGDTPVGKARIRHALVSKEHGILDHVFAWQDVTWDVYVRVIPNKAGATVSWTFVRPDGMTDGQFEEQLKAFDAEIGNWKRDLEK</sequence>
<dbReference type="GeneID" id="74948059"/>
<gene>
    <name evidence="1" type="ORF">NVIE_028240</name>
</gene>
<dbReference type="Gene3D" id="3.30.530.20">
    <property type="match status" value="1"/>
</dbReference>
<dbReference type="KEGG" id="nvn:NVIE_028240"/>
<dbReference type="RefSeq" id="WP_084790854.1">
    <property type="nucleotide sequence ID" value="NZ_CP007536.1"/>
</dbReference>
<evidence type="ECO:0000313" key="1">
    <source>
        <dbReference type="EMBL" id="AIC17098.1"/>
    </source>
</evidence>
<accession>A0A060HNQ2</accession>
<dbReference type="HOGENOM" id="CLU_2021573_0_0_2"/>